<accession>A0AA37KRK9</accession>
<evidence type="ECO:0000313" key="2">
    <source>
        <dbReference type="Proteomes" id="UP001055105"/>
    </source>
</evidence>
<reference evidence="1" key="1">
    <citation type="submission" date="2022-01" db="EMBL/GenBank/DDBJ databases">
        <title>Novel bile acid biosynthetic pathways are enriched in the microbiome of centenarians.</title>
        <authorList>
            <person name="Sato Y."/>
            <person name="Atarashi K."/>
            <person name="Plichta R.D."/>
            <person name="Arai Y."/>
            <person name="Sasajima S."/>
            <person name="Kearney M.S."/>
            <person name="Suda W."/>
            <person name="Takeshita K."/>
            <person name="Sasaki T."/>
            <person name="Okamoto S."/>
            <person name="Skelly N.A."/>
            <person name="Okamura Y."/>
            <person name="Vlamakis H."/>
            <person name="Li Y."/>
            <person name="Tanoue T."/>
            <person name="Takei H."/>
            <person name="Nittono H."/>
            <person name="Narushima S."/>
            <person name="Irie J."/>
            <person name="Itoh H."/>
            <person name="Moriya K."/>
            <person name="Sugiura Y."/>
            <person name="Suematsu M."/>
            <person name="Moritoki N."/>
            <person name="Shibata S."/>
            <person name="Littman R.D."/>
            <person name="Fischbach A.M."/>
            <person name="Uwamino Y."/>
            <person name="Inoue T."/>
            <person name="Honda A."/>
            <person name="Hattori M."/>
            <person name="Murai T."/>
            <person name="Xavier J.R."/>
            <person name="Hirose N."/>
            <person name="Honda K."/>
        </authorList>
    </citation>
    <scope>NUCLEOTIDE SEQUENCE</scope>
    <source>
        <strain evidence="1">CE91-St16</strain>
    </source>
</reference>
<evidence type="ECO:0000313" key="1">
    <source>
        <dbReference type="EMBL" id="GKI18374.1"/>
    </source>
</evidence>
<name>A0AA37KRK9_9BACT</name>
<dbReference type="GO" id="GO:0005975">
    <property type="term" value="P:carbohydrate metabolic process"/>
    <property type="evidence" value="ECO:0007669"/>
    <property type="project" value="InterPro"/>
</dbReference>
<dbReference type="RefSeq" id="WP_244076304.1">
    <property type="nucleotide sequence ID" value="NZ_AP025581.1"/>
</dbReference>
<organism evidence="1 2">
    <name type="scientific">Alistipes finegoldii</name>
    <dbReference type="NCBI Taxonomy" id="214856"/>
    <lineage>
        <taxon>Bacteria</taxon>
        <taxon>Pseudomonadati</taxon>
        <taxon>Bacteroidota</taxon>
        <taxon>Bacteroidia</taxon>
        <taxon>Bacteroidales</taxon>
        <taxon>Rikenellaceae</taxon>
        <taxon>Alistipes</taxon>
    </lineage>
</organism>
<proteinExistence type="predicted"/>
<dbReference type="PROSITE" id="PS51257">
    <property type="entry name" value="PROKAR_LIPOPROTEIN"/>
    <property type="match status" value="1"/>
</dbReference>
<dbReference type="Pfam" id="PF03663">
    <property type="entry name" value="Glyco_hydro_76"/>
    <property type="match status" value="1"/>
</dbReference>
<dbReference type="PANTHER" id="PTHR47791">
    <property type="entry name" value="MEIOTICALLY UP-REGULATED GENE 191 PROTEIN"/>
    <property type="match status" value="1"/>
</dbReference>
<comment type="caution">
    <text evidence="1">The sequence shown here is derived from an EMBL/GenBank/DDBJ whole genome shotgun (WGS) entry which is preliminary data.</text>
</comment>
<gene>
    <name evidence="1" type="ORF">CE91St16_12820</name>
</gene>
<dbReference type="Proteomes" id="UP001055105">
    <property type="component" value="Unassembled WGS sequence"/>
</dbReference>
<sequence length="403" mass="45245">MKKYILALTAAATLLGACEVDDKYYGKEVVDPAEKLKPAYGEDWTAHADKIDEKLIENFMNTDRGTFWYTDQDRTNESTYCYWPQAHAMDVLIDAYLRIPEGDARRDTYAGYMSKWYENKGNNYGNSYWGTYGFGNAYTDDSEWIILTLIRMYEATGVQKYLAAARKTYEETVIARWTHDENGGGIRWSFDAENSKNACSNGPGALCAMRLWANSPEGAERDQYLADAKKIYNWLSSTLYNPLTGAVSDNMKNGVINGGALTYNQGTFMGAAHELYKATGDAKYMNDAARAARYTMKSMVTNGVLNNEGSGDNALFKGIFVRYAMNVWKDASVDKADAGLRREIEEFLIYNGLVCWRDGVDKSEGSKWFFGGFWGEPGSSWDGRLNEQVSASTMIEAMALLIE</sequence>
<dbReference type="PANTHER" id="PTHR47791:SF3">
    <property type="entry name" value="MEIOTICALLY UP-REGULATED GENE 191 PROTEIN"/>
    <property type="match status" value="1"/>
</dbReference>
<dbReference type="InterPro" id="IPR053169">
    <property type="entry name" value="MUG_Protein"/>
</dbReference>
<evidence type="ECO:0008006" key="3">
    <source>
        <dbReference type="Google" id="ProtNLM"/>
    </source>
</evidence>
<dbReference type="Gene3D" id="1.50.10.20">
    <property type="match status" value="1"/>
</dbReference>
<dbReference type="InterPro" id="IPR005198">
    <property type="entry name" value="Glyco_hydro_76"/>
</dbReference>
<dbReference type="SUPFAM" id="SSF48208">
    <property type="entry name" value="Six-hairpin glycosidases"/>
    <property type="match status" value="1"/>
</dbReference>
<dbReference type="InterPro" id="IPR008928">
    <property type="entry name" value="6-hairpin_glycosidase_sf"/>
</dbReference>
<dbReference type="EMBL" id="BQOL01000001">
    <property type="protein sequence ID" value="GKI18374.1"/>
    <property type="molecule type" value="Genomic_DNA"/>
</dbReference>
<protein>
    <recommendedName>
        <fullName evidence="3">Glycosyl hydrolase family 76</fullName>
    </recommendedName>
</protein>
<dbReference type="AlphaFoldDB" id="A0AA37KRK9"/>